<dbReference type="Pfam" id="PF03737">
    <property type="entry name" value="RraA-like"/>
    <property type="match status" value="1"/>
</dbReference>
<evidence type="ECO:0000313" key="5">
    <source>
        <dbReference type="EMBL" id="AOZ08494.1"/>
    </source>
</evidence>
<keyword evidence="5" id="KW-0489">Methyltransferase</keyword>
<dbReference type="RefSeq" id="WP_071071101.1">
    <property type="nucleotide sequence ID" value="NZ_CP017755.1"/>
</dbReference>
<proteinExistence type="predicted"/>
<comment type="cofactor">
    <cofactor evidence="1">
        <name>a divalent metal cation</name>
        <dbReference type="ChEBI" id="CHEBI:60240"/>
    </cofactor>
</comment>
<organism evidence="5 6">
    <name type="scientific">Cupriavidus malaysiensis</name>
    <dbReference type="NCBI Taxonomy" id="367825"/>
    <lineage>
        <taxon>Bacteria</taxon>
        <taxon>Pseudomonadati</taxon>
        <taxon>Pseudomonadota</taxon>
        <taxon>Betaproteobacteria</taxon>
        <taxon>Burkholderiales</taxon>
        <taxon>Burkholderiaceae</taxon>
        <taxon>Cupriavidus</taxon>
    </lineage>
</organism>
<keyword evidence="5" id="KW-0808">Transferase</keyword>
<dbReference type="PANTHER" id="PTHR33254:SF4">
    <property type="entry name" value="4-HYDROXY-4-METHYL-2-OXOGLUTARATE ALDOLASE 3-RELATED"/>
    <property type="match status" value="1"/>
</dbReference>
<protein>
    <recommendedName>
        <fullName evidence="2">Putative 4-hydroxy-4-methyl-2-oxoglutarate aldolase</fullName>
    </recommendedName>
    <alternativeName>
        <fullName evidence="3">Regulator of ribonuclease activity homolog</fullName>
    </alternativeName>
    <alternativeName>
        <fullName evidence="4">RraA-like protein</fullName>
    </alternativeName>
</protein>
<keyword evidence="6" id="KW-1185">Reference proteome</keyword>
<dbReference type="EMBL" id="CP017755">
    <property type="protein sequence ID" value="AOZ08494.1"/>
    <property type="molecule type" value="Genomic_DNA"/>
</dbReference>
<dbReference type="SUPFAM" id="SSF89562">
    <property type="entry name" value="RraA-like"/>
    <property type="match status" value="1"/>
</dbReference>
<evidence type="ECO:0000256" key="4">
    <source>
        <dbReference type="ARBA" id="ARBA00030169"/>
    </source>
</evidence>
<dbReference type="InterPro" id="IPR036704">
    <property type="entry name" value="RraA/RraA-like_sf"/>
</dbReference>
<dbReference type="GO" id="GO:0008168">
    <property type="term" value="F:methyltransferase activity"/>
    <property type="evidence" value="ECO:0007669"/>
    <property type="project" value="UniProtKB-KW"/>
</dbReference>
<dbReference type="PANTHER" id="PTHR33254">
    <property type="entry name" value="4-HYDROXY-4-METHYL-2-OXOGLUTARATE ALDOLASE 3-RELATED"/>
    <property type="match status" value="1"/>
</dbReference>
<dbReference type="GO" id="GO:0032259">
    <property type="term" value="P:methylation"/>
    <property type="evidence" value="ECO:0007669"/>
    <property type="project" value="UniProtKB-KW"/>
</dbReference>
<dbReference type="Gene3D" id="3.50.30.40">
    <property type="entry name" value="Ribonuclease E inhibitor RraA/RraA-like"/>
    <property type="match status" value="1"/>
</dbReference>
<dbReference type="Proteomes" id="UP000177515">
    <property type="component" value="Chromosome 2"/>
</dbReference>
<evidence type="ECO:0000256" key="2">
    <source>
        <dbReference type="ARBA" id="ARBA00016549"/>
    </source>
</evidence>
<gene>
    <name evidence="5" type="ORF">BKK80_21300</name>
</gene>
<name>A0ABN4TVU5_9BURK</name>
<accession>A0ABN4TVU5</accession>
<dbReference type="CDD" id="cd16841">
    <property type="entry name" value="RraA_family"/>
    <property type="match status" value="1"/>
</dbReference>
<reference evidence="5 6" key="1">
    <citation type="submission" date="2016-10" db="EMBL/GenBank/DDBJ databases">
        <title>Complete genome sequences of three Cupriavidus strains isolated from various Malaysian environments.</title>
        <authorList>
            <person name="Abdullah A.A.-A."/>
            <person name="Shafie N.A.H."/>
            <person name="Lau N.S."/>
        </authorList>
    </citation>
    <scope>NUCLEOTIDE SEQUENCE [LARGE SCALE GENOMIC DNA]</scope>
    <source>
        <strain evidence="5 6">USMAA1020</strain>
    </source>
</reference>
<evidence type="ECO:0000313" key="6">
    <source>
        <dbReference type="Proteomes" id="UP000177515"/>
    </source>
</evidence>
<dbReference type="InterPro" id="IPR005493">
    <property type="entry name" value="RraA/RraA-like"/>
</dbReference>
<evidence type="ECO:0000256" key="3">
    <source>
        <dbReference type="ARBA" id="ARBA00029596"/>
    </source>
</evidence>
<evidence type="ECO:0000256" key="1">
    <source>
        <dbReference type="ARBA" id="ARBA00001968"/>
    </source>
</evidence>
<sequence>MLADHDPAQGPDQDLLQRLDRISFPTLGHFLEDGFASHAIRTLVPGLRIVGRAVTLRLATPNAFAVNRAIATLRPGDVLVIDPCGDRAHAAIGAVTGTALQCAGARGVVSDGVVTDIAELGGMRLPVFARGTSVLTTKKQEAGGSAVNVPVQCGGVTVHPGWLVLADDNGVLFLPAEVAAAHVDQALASDQAEPAILARLRAGEPASAVLQLAP</sequence>